<dbReference type="RefSeq" id="WP_046565128.1">
    <property type="nucleotide sequence ID" value="NZ_CAKZHR010000034.1"/>
</dbReference>
<keyword evidence="1" id="KW-0732">Signal</keyword>
<dbReference type="Proteomes" id="UP000032614">
    <property type="component" value="Chromosome 3"/>
</dbReference>
<feature type="chain" id="PRO_5043392373" description="DUF305 domain-containing protein" evidence="1">
    <location>
        <begin position="25"/>
        <end position="100"/>
    </location>
</feature>
<dbReference type="EMBL" id="CP010025">
    <property type="protein sequence ID" value="AJZ56947.1"/>
    <property type="molecule type" value="Genomic_DNA"/>
</dbReference>
<feature type="signal peptide" evidence="1">
    <location>
        <begin position="1"/>
        <end position="24"/>
    </location>
</feature>
<gene>
    <name evidence="2" type="ORF">OI25_7602</name>
</gene>
<evidence type="ECO:0000313" key="3">
    <source>
        <dbReference type="Proteomes" id="UP000032614"/>
    </source>
</evidence>
<dbReference type="AlphaFoldDB" id="A0AAU8SZY6"/>
<organism evidence="2 3">
    <name type="scientific">Paraburkholderia fungorum</name>
    <dbReference type="NCBI Taxonomy" id="134537"/>
    <lineage>
        <taxon>Bacteria</taxon>
        <taxon>Pseudomonadati</taxon>
        <taxon>Pseudomonadota</taxon>
        <taxon>Betaproteobacteria</taxon>
        <taxon>Burkholderiales</taxon>
        <taxon>Burkholderiaceae</taxon>
        <taxon>Paraburkholderia</taxon>
    </lineage>
</organism>
<protein>
    <recommendedName>
        <fullName evidence="4">DUF305 domain-containing protein</fullName>
    </recommendedName>
</protein>
<evidence type="ECO:0000313" key="2">
    <source>
        <dbReference type="EMBL" id="AJZ56947.1"/>
    </source>
</evidence>
<dbReference type="KEGG" id="bfn:OI25_7602"/>
<accession>A0AAU8SZY6</accession>
<evidence type="ECO:0008006" key="4">
    <source>
        <dbReference type="Google" id="ProtNLM"/>
    </source>
</evidence>
<proteinExistence type="predicted"/>
<reference evidence="2 3" key="1">
    <citation type="journal article" date="2015" name="Genome Announc.">
        <title>Complete genome sequences for 59 burkholderia isolates, both pathogenic and near neighbor.</title>
        <authorList>
            <person name="Johnson S.L."/>
            <person name="Bishop-Lilly K.A."/>
            <person name="Ladner J.T."/>
            <person name="Daligault H.E."/>
            <person name="Davenport K.W."/>
            <person name="Jaissle J."/>
            <person name="Frey K.G."/>
            <person name="Koroleva G.I."/>
            <person name="Bruce D.C."/>
            <person name="Coyne S.R."/>
            <person name="Broomall S.M."/>
            <person name="Li P.E."/>
            <person name="Teshima H."/>
            <person name="Gibbons H.S."/>
            <person name="Palacios G.F."/>
            <person name="Rosenzweig C.N."/>
            <person name="Redden C.L."/>
            <person name="Xu Y."/>
            <person name="Minogue T.D."/>
            <person name="Chain P.S."/>
        </authorList>
    </citation>
    <scope>NUCLEOTIDE SEQUENCE [LARGE SCALE GENOMIC DNA]</scope>
    <source>
        <strain evidence="2 3">ATCC BAA-463</strain>
    </source>
</reference>
<sequence length="100" mass="10427">MNAKRLATMSLALALLGASGLSAAASPPQPAMHDHASGMMGDGMMGKGMMGKGMMSNCPMMGQLPPGNEKLAMQMHGEMMKAMGDIMLKYADKIQTPPAK</sequence>
<name>A0AAU8SZY6_9BURK</name>
<evidence type="ECO:0000256" key="1">
    <source>
        <dbReference type="SAM" id="SignalP"/>
    </source>
</evidence>
<dbReference type="GeneID" id="66513883"/>